<keyword evidence="4" id="KW-1185">Reference proteome</keyword>
<comment type="similarity">
    <text evidence="1">Belongs to the sulfur carrier protein TusA family.</text>
</comment>
<dbReference type="EMBL" id="JAJEKE010000006">
    <property type="protein sequence ID" value="MCQ1529586.1"/>
    <property type="molecule type" value="Genomic_DNA"/>
</dbReference>
<gene>
    <name evidence="3" type="ORF">LJD61_08470</name>
</gene>
<comment type="caution">
    <text evidence="3">The sequence shown here is derived from an EMBL/GenBank/DDBJ whole genome shotgun (WGS) entry which is preliminary data.</text>
</comment>
<proteinExistence type="inferred from homology"/>
<evidence type="ECO:0000256" key="1">
    <source>
        <dbReference type="ARBA" id="ARBA00008984"/>
    </source>
</evidence>
<dbReference type="PROSITE" id="PS01148">
    <property type="entry name" value="UPF0033"/>
    <property type="match status" value="1"/>
</dbReference>
<feature type="domain" description="UPF0033" evidence="2">
    <location>
        <begin position="6"/>
        <end position="30"/>
    </location>
</feature>
<evidence type="ECO:0000313" key="4">
    <source>
        <dbReference type="Proteomes" id="UP001651880"/>
    </source>
</evidence>
<dbReference type="PANTHER" id="PTHR33279:SF6">
    <property type="entry name" value="SULFUR CARRIER PROTEIN YEDF-RELATED"/>
    <property type="match status" value="1"/>
</dbReference>
<protein>
    <submittedName>
        <fullName evidence="3">Sulfurtransferase TusA family protein</fullName>
    </submittedName>
</protein>
<organism evidence="3 4">
    <name type="scientific">Lutispora saccharofermentans</name>
    <dbReference type="NCBI Taxonomy" id="3024236"/>
    <lineage>
        <taxon>Bacteria</taxon>
        <taxon>Bacillati</taxon>
        <taxon>Bacillota</taxon>
        <taxon>Clostridia</taxon>
        <taxon>Lutisporales</taxon>
        <taxon>Lutisporaceae</taxon>
        <taxon>Lutispora</taxon>
    </lineage>
</organism>
<evidence type="ECO:0000313" key="3">
    <source>
        <dbReference type="EMBL" id="MCQ1529586.1"/>
    </source>
</evidence>
<sequence>MKHSTIDARGRSCPEPVLMTKKALLKSPEGLEVLVDNTTAKENISRFAGNSGYKVEVAQKGSDYILILTK</sequence>
<dbReference type="Pfam" id="PF01206">
    <property type="entry name" value="TusA"/>
    <property type="match status" value="1"/>
</dbReference>
<reference evidence="3 4" key="1">
    <citation type="submission" date="2021-10" db="EMBL/GenBank/DDBJ databases">
        <title>Lutispora strain m25 sp. nov., a thermophilic, non-spore-forming bacterium isolated from a lab-scale methanogenic bioreactor digesting anaerobic sludge.</title>
        <authorList>
            <person name="El Houari A."/>
            <person name="Mcdonald J."/>
        </authorList>
    </citation>
    <scope>NUCLEOTIDE SEQUENCE [LARGE SCALE GENOMIC DNA]</scope>
    <source>
        <strain evidence="4">m25</strain>
    </source>
</reference>
<dbReference type="SUPFAM" id="SSF64307">
    <property type="entry name" value="SirA-like"/>
    <property type="match status" value="1"/>
</dbReference>
<dbReference type="PANTHER" id="PTHR33279">
    <property type="entry name" value="SULFUR CARRIER PROTEIN YEDF-RELATED"/>
    <property type="match status" value="1"/>
</dbReference>
<dbReference type="Proteomes" id="UP001651880">
    <property type="component" value="Unassembled WGS sequence"/>
</dbReference>
<name>A0ABT1NEL0_9FIRM</name>
<dbReference type="CDD" id="cd03421">
    <property type="entry name" value="SirA_like_N"/>
    <property type="match status" value="1"/>
</dbReference>
<evidence type="ECO:0000259" key="2">
    <source>
        <dbReference type="PROSITE" id="PS01148"/>
    </source>
</evidence>
<dbReference type="InterPro" id="IPR001455">
    <property type="entry name" value="TusA-like"/>
</dbReference>
<dbReference type="InterPro" id="IPR036868">
    <property type="entry name" value="TusA-like_sf"/>
</dbReference>
<dbReference type="Gene3D" id="3.30.110.40">
    <property type="entry name" value="TusA-like domain"/>
    <property type="match status" value="1"/>
</dbReference>
<accession>A0ABT1NEL0</accession>